<dbReference type="AlphaFoldDB" id="A0A117I054"/>
<dbReference type="Proteomes" id="UP000069697">
    <property type="component" value="Unassembled WGS sequence"/>
</dbReference>
<name>A0A117I054_PAEAM</name>
<evidence type="ECO:0000256" key="1">
    <source>
        <dbReference type="ARBA" id="ARBA00022679"/>
    </source>
</evidence>
<feature type="domain" description="Glycosyltransferase subfamily 4-like N-terminal" evidence="3">
    <location>
        <begin position="78"/>
        <end position="148"/>
    </location>
</feature>
<dbReference type="Pfam" id="PF00534">
    <property type="entry name" value="Glycos_transf_1"/>
    <property type="match status" value="1"/>
</dbReference>
<dbReference type="Pfam" id="PF13439">
    <property type="entry name" value="Glyco_transf_4"/>
    <property type="match status" value="1"/>
</dbReference>
<evidence type="ECO:0000259" key="2">
    <source>
        <dbReference type="Pfam" id="PF00534"/>
    </source>
</evidence>
<dbReference type="Gene3D" id="3.40.50.2000">
    <property type="entry name" value="Glycogen Phosphorylase B"/>
    <property type="match status" value="2"/>
</dbReference>
<gene>
    <name evidence="4" type="ORF">PAHA3_0166</name>
</gene>
<dbReference type="SUPFAM" id="SSF53756">
    <property type="entry name" value="UDP-Glycosyltransferase/glycogen phosphorylase"/>
    <property type="match status" value="1"/>
</dbReference>
<keyword evidence="1 4" id="KW-0808">Transferase</keyword>
<reference evidence="5" key="2">
    <citation type="submission" date="2016-01" db="EMBL/GenBank/DDBJ databases">
        <title>Draft Genome Sequence of Paenibacillus amylolyticus Heshi-A3 that Was Isolated from Fermented Rice Bran with Aging Salted Mackerel, Which Was Named Heshiko as Traditional Fermented Seafood in Japan.</title>
        <authorList>
            <person name="Akuzawa S."/>
            <person name="Nakagawa J."/>
            <person name="Kanekatsu T."/>
            <person name="Kubota E."/>
            <person name="Ohtake R."/>
            <person name="Suzuki T."/>
            <person name="Kanesaki Y."/>
        </authorList>
    </citation>
    <scope>NUCLEOTIDE SEQUENCE [LARGE SCALE GENOMIC DNA]</scope>
    <source>
        <strain evidence="5">Heshi-A3</strain>
    </source>
</reference>
<dbReference type="InterPro" id="IPR001296">
    <property type="entry name" value="Glyco_trans_1"/>
</dbReference>
<dbReference type="PANTHER" id="PTHR46401">
    <property type="entry name" value="GLYCOSYLTRANSFERASE WBBK-RELATED"/>
    <property type="match status" value="1"/>
</dbReference>
<dbReference type="PANTHER" id="PTHR46401:SF2">
    <property type="entry name" value="GLYCOSYLTRANSFERASE WBBK-RELATED"/>
    <property type="match status" value="1"/>
</dbReference>
<evidence type="ECO:0000313" key="4">
    <source>
        <dbReference type="EMBL" id="GAS80102.1"/>
    </source>
</evidence>
<dbReference type="RefSeq" id="WP_062833044.1">
    <property type="nucleotide sequence ID" value="NZ_BCNV01000001.1"/>
</dbReference>
<dbReference type="GO" id="GO:0009103">
    <property type="term" value="P:lipopolysaccharide biosynthetic process"/>
    <property type="evidence" value="ECO:0007669"/>
    <property type="project" value="TreeGrafter"/>
</dbReference>
<evidence type="ECO:0000313" key="5">
    <source>
        <dbReference type="Proteomes" id="UP000069697"/>
    </source>
</evidence>
<accession>A0A117I054</accession>
<organism evidence="4 5">
    <name type="scientific">Paenibacillus amylolyticus</name>
    <dbReference type="NCBI Taxonomy" id="1451"/>
    <lineage>
        <taxon>Bacteria</taxon>
        <taxon>Bacillati</taxon>
        <taxon>Bacillota</taxon>
        <taxon>Bacilli</taxon>
        <taxon>Bacillales</taxon>
        <taxon>Paenibacillaceae</taxon>
        <taxon>Paenibacillus</taxon>
    </lineage>
</organism>
<proteinExistence type="predicted"/>
<dbReference type="InterPro" id="IPR028098">
    <property type="entry name" value="Glyco_trans_4-like_N"/>
</dbReference>
<dbReference type="EMBL" id="BCNV01000001">
    <property type="protein sequence ID" value="GAS80102.1"/>
    <property type="molecule type" value="Genomic_DNA"/>
</dbReference>
<sequence>MENPTVYMLPKMIENNKFNELLSDSIENKGWEVKQFTKKDLIKLKKNDVLHFHWPSFYYRGSSVLATVIKSILYVLMICFARLRGAKLFWTVHNIWPHNTGKTRFDYWMRKILVRNCSKLIVMGKPLISEICSTFGIDSSRIEVIPHGHYKGVYQGKGVNIRSRFGIPEDSYVYAFFGQVSPYKGVDDLLEAFKDLNSDQAHLLIAGKKVKDYDLGEEFLESGHIHTHFHFIEDDEYSDYFEAVDSIILPYKQIATSGSAILALTFGKPVVAPRIGLLEEYLPEDCAVLYEPSDPDGLLKAMNMIRLKQSEFQEGSGFVKALERLDWPVIAQRTLTLYSS</sequence>
<feature type="domain" description="Glycosyl transferase family 1" evidence="2">
    <location>
        <begin position="161"/>
        <end position="304"/>
    </location>
</feature>
<reference evidence="4 5" key="1">
    <citation type="journal article" date="2016" name="Genome Announc.">
        <title>Draft Genome Sequence of Paenibacillus amylolyticus Heshi-A3, Isolated from Fermented Rice Bran in a Japanese Fermented Seafood Dish.</title>
        <authorList>
            <person name="Akuzawa S."/>
            <person name="Nagaoka J."/>
            <person name="Kanekatsu M."/>
            <person name="Kubota E."/>
            <person name="Ohtake R."/>
            <person name="Suzuki T."/>
            <person name="Kanesaki Y."/>
        </authorList>
    </citation>
    <scope>NUCLEOTIDE SEQUENCE [LARGE SCALE GENOMIC DNA]</scope>
    <source>
        <strain evidence="4 5">Heshi-A3</strain>
    </source>
</reference>
<evidence type="ECO:0000259" key="3">
    <source>
        <dbReference type="Pfam" id="PF13439"/>
    </source>
</evidence>
<protein>
    <submittedName>
        <fullName evidence="4">Glycosyl transferase</fullName>
    </submittedName>
</protein>
<dbReference type="GO" id="GO:0016757">
    <property type="term" value="F:glycosyltransferase activity"/>
    <property type="evidence" value="ECO:0007669"/>
    <property type="project" value="InterPro"/>
</dbReference>
<comment type="caution">
    <text evidence="4">The sequence shown here is derived from an EMBL/GenBank/DDBJ whole genome shotgun (WGS) entry which is preliminary data.</text>
</comment>